<keyword evidence="2" id="KW-0472">Membrane</keyword>
<organism evidence="4">
    <name type="scientific">Lotharella globosa</name>
    <dbReference type="NCBI Taxonomy" id="91324"/>
    <lineage>
        <taxon>Eukaryota</taxon>
        <taxon>Sar</taxon>
        <taxon>Rhizaria</taxon>
        <taxon>Cercozoa</taxon>
        <taxon>Chlorarachniophyceae</taxon>
        <taxon>Lotharella</taxon>
    </lineage>
</organism>
<dbReference type="AlphaFoldDB" id="A0A7S4DYL2"/>
<dbReference type="InterPro" id="IPR018247">
    <property type="entry name" value="EF_Hand_1_Ca_BS"/>
</dbReference>
<dbReference type="InterPro" id="IPR011992">
    <property type="entry name" value="EF-hand-dom_pair"/>
</dbReference>
<evidence type="ECO:0000259" key="3">
    <source>
        <dbReference type="PROSITE" id="PS50222"/>
    </source>
</evidence>
<name>A0A7S4DYL2_9EUKA</name>
<dbReference type="EMBL" id="HBIV01044006">
    <property type="protein sequence ID" value="CAE0679103.1"/>
    <property type="molecule type" value="Transcribed_RNA"/>
</dbReference>
<dbReference type="Gene3D" id="1.10.238.10">
    <property type="entry name" value="EF-hand"/>
    <property type="match status" value="1"/>
</dbReference>
<protein>
    <recommendedName>
        <fullName evidence="3">EF-hand domain-containing protein</fullName>
    </recommendedName>
</protein>
<keyword evidence="1" id="KW-0106">Calcium</keyword>
<dbReference type="SUPFAM" id="SSF47473">
    <property type="entry name" value="EF-hand"/>
    <property type="match status" value="1"/>
</dbReference>
<gene>
    <name evidence="4" type="ORF">LGLO00237_LOCUS30885</name>
</gene>
<evidence type="ECO:0000313" key="4">
    <source>
        <dbReference type="EMBL" id="CAE0679103.1"/>
    </source>
</evidence>
<dbReference type="PROSITE" id="PS00018">
    <property type="entry name" value="EF_HAND_1"/>
    <property type="match status" value="1"/>
</dbReference>
<evidence type="ECO:0000256" key="2">
    <source>
        <dbReference type="SAM" id="Phobius"/>
    </source>
</evidence>
<proteinExistence type="predicted"/>
<accession>A0A7S4DYL2</accession>
<dbReference type="PROSITE" id="PS50222">
    <property type="entry name" value="EF_HAND_2"/>
    <property type="match status" value="1"/>
</dbReference>
<dbReference type="InterPro" id="IPR002048">
    <property type="entry name" value="EF_hand_dom"/>
</dbReference>
<feature type="domain" description="EF-hand" evidence="3">
    <location>
        <begin position="39"/>
        <end position="74"/>
    </location>
</feature>
<keyword evidence="2" id="KW-1133">Transmembrane helix</keyword>
<keyword evidence="2" id="KW-0812">Transmembrane</keyword>
<dbReference type="GO" id="GO:0005509">
    <property type="term" value="F:calcium ion binding"/>
    <property type="evidence" value="ECO:0007669"/>
    <property type="project" value="InterPro"/>
</dbReference>
<reference evidence="4" key="1">
    <citation type="submission" date="2021-01" db="EMBL/GenBank/DDBJ databases">
        <authorList>
            <person name="Corre E."/>
            <person name="Pelletier E."/>
            <person name="Niang G."/>
            <person name="Scheremetjew M."/>
            <person name="Finn R."/>
            <person name="Kale V."/>
            <person name="Holt S."/>
            <person name="Cochrane G."/>
            <person name="Meng A."/>
            <person name="Brown T."/>
            <person name="Cohen L."/>
        </authorList>
    </citation>
    <scope>NUCLEOTIDE SEQUENCE</scope>
    <source>
        <strain evidence="4">CCCM811</strain>
    </source>
</reference>
<sequence>MTMHQLGARKSKMIRHLATIIGISLGCIAGMIPLLFVNEERMLAINVFRKLDVDDSKDLTPQELMDGMAKLGVNVTPEQVKSVFDDGRKETVTFEEFWSHMHAYDDGKKTTQSSAEKQE</sequence>
<evidence type="ECO:0000256" key="1">
    <source>
        <dbReference type="ARBA" id="ARBA00022837"/>
    </source>
</evidence>
<feature type="transmembrane region" description="Helical" evidence="2">
    <location>
        <begin position="16"/>
        <end position="36"/>
    </location>
</feature>